<dbReference type="InterPro" id="IPR020806">
    <property type="entry name" value="PKS_PP-bd"/>
</dbReference>
<dbReference type="InterPro" id="IPR023213">
    <property type="entry name" value="CAT-like_dom_sf"/>
</dbReference>
<dbReference type="InterPro" id="IPR000873">
    <property type="entry name" value="AMP-dep_synth/lig_dom"/>
</dbReference>
<dbReference type="Gene3D" id="1.10.1200.10">
    <property type="entry name" value="ACP-like"/>
    <property type="match status" value="1"/>
</dbReference>
<evidence type="ECO:0000313" key="6">
    <source>
        <dbReference type="Proteomes" id="UP001223072"/>
    </source>
</evidence>
<organism evidence="5 6">
    <name type="scientific">Streptomyces turgidiscabies</name>
    <dbReference type="NCBI Taxonomy" id="85558"/>
    <lineage>
        <taxon>Bacteria</taxon>
        <taxon>Bacillati</taxon>
        <taxon>Actinomycetota</taxon>
        <taxon>Actinomycetes</taxon>
        <taxon>Kitasatosporales</taxon>
        <taxon>Streptomycetaceae</taxon>
        <taxon>Streptomyces</taxon>
    </lineage>
</organism>
<dbReference type="PANTHER" id="PTHR45527">
    <property type="entry name" value="NONRIBOSOMAL PEPTIDE SYNTHETASE"/>
    <property type="match status" value="1"/>
</dbReference>
<accession>A0ABU0RY92</accession>
<dbReference type="Gene3D" id="3.30.300.30">
    <property type="match status" value="1"/>
</dbReference>
<keyword evidence="2" id="KW-0596">Phosphopantetheine</keyword>
<sequence>MTSDTSTTATAKERSMWMVDKLAPDTAANNIGVALQVGGRLRPDALRAAMAIVLGQYEALRTVFFESGADLFKQVVPAGGADVAIEALDVSRDRLERELAAFVSRPFRFDGRPLVRIGTAGHPDGDVLCVVVHHLVFDMTSAAVFLQAFLAAYDAVATGRPVPAAPAGAALTETGPGPADLAYWRETFSGSTPGELDLWCGLPRGRRPAMTGESAGHVLSPEAQRAVRRLQRTARAPIAAILLAGYAALLAAHGAGPDLVVGSPVDIRGAHQRAIGNHANVVPLRVTVDFAQGFTPLARQARDTFLGALAHPTSVDDLAGVVGGVEQSWQRPLFRHLFNFLPETAVGELTVAGLAARLLPIESPHSKYDLELVARPSDGELLFRYSREIFSRADVEALLRRFDALLIAAAEDPERPLRETAGWSAPDRLTVDRANDTAARPPHPTVPDAFAQHAASTPQATAVAEDGRSLTYQDVREQADKVHALLADAGVQAGDVVATAVSRTEQPAAALAVWRTGAVLLPLDPSHDPSWLARQIERSEPAAVLTGSGIDLADVHLPRFLPGDLAGLDLPVVLPMETTPAPGSVARGGAVPVAPAVSGSAVSGGAASVASTASGTAVPGEAAPAVPAAPGSAARGDAAPVALTTSAASGAAAPGNAASVAPAASAAPWDAVPAVPAPPGSAVPGAAVPVALPAPGNPAPLDPAAPACLIHDCGEDGQPVPRVLSHAGLADSAGHFAGELGVAAGSGLLSLARPATLGAVLDLSLALSAGAALVLAPEGARTGGADLCGAVDRHGVSVVVVPSGTPARVLEDLGDRLPGLTALVHAGEIARATAGRLLAAGCRVRCVDGAEGTTGRVLSGPVDAGDHTPRLAPVTRMRALVTAPDGRELPVGVRGELRLAGTGLAVDEQDGPSLRTGTQARRRPDGTLDLLGRTTRRTATPDGPADLDEVEAVLSDHAEVTGVAALAVAHPDDTQAIIAVVEHTEHTDADLAQRLLAHAAAGLDMPAVPRRIVLVDALPRAVDGRPDQTALERLAEKALGEAPAQDPADDPLCAGLIELWRGVLPDTEVTARTHFFESGGHSLAAAVLADRIQELTGASLELKEIFEHPTPAALAARLRG</sequence>
<evidence type="ECO:0000256" key="1">
    <source>
        <dbReference type="ARBA" id="ARBA00001957"/>
    </source>
</evidence>
<evidence type="ECO:0000256" key="3">
    <source>
        <dbReference type="ARBA" id="ARBA00022553"/>
    </source>
</evidence>
<dbReference type="PANTHER" id="PTHR45527:SF1">
    <property type="entry name" value="FATTY ACID SYNTHASE"/>
    <property type="match status" value="1"/>
</dbReference>
<protein>
    <submittedName>
        <fullName evidence="5">Non-ribosomal peptide synthetase component F</fullName>
    </submittedName>
</protein>
<feature type="domain" description="Carrier" evidence="4">
    <location>
        <begin position="1047"/>
        <end position="1120"/>
    </location>
</feature>
<gene>
    <name evidence="5" type="ORF">QFZ49_006648</name>
</gene>
<dbReference type="SUPFAM" id="SSF52777">
    <property type="entry name" value="CoA-dependent acyltransferases"/>
    <property type="match status" value="2"/>
</dbReference>
<comment type="caution">
    <text evidence="5">The sequence shown here is derived from an EMBL/GenBank/DDBJ whole genome shotgun (WGS) entry which is preliminary data.</text>
</comment>
<keyword evidence="3" id="KW-0597">Phosphoprotein</keyword>
<dbReference type="InterPro" id="IPR036736">
    <property type="entry name" value="ACP-like_sf"/>
</dbReference>
<dbReference type="SMART" id="SM00823">
    <property type="entry name" value="PKS_PP"/>
    <property type="match status" value="1"/>
</dbReference>
<name>A0ABU0RY92_9ACTN</name>
<dbReference type="Pfam" id="PF00550">
    <property type="entry name" value="PP-binding"/>
    <property type="match status" value="1"/>
</dbReference>
<evidence type="ECO:0000313" key="5">
    <source>
        <dbReference type="EMBL" id="MDQ0936673.1"/>
    </source>
</evidence>
<dbReference type="InterPro" id="IPR009081">
    <property type="entry name" value="PP-bd_ACP"/>
</dbReference>
<dbReference type="InterPro" id="IPR001242">
    <property type="entry name" value="Condensation_dom"/>
</dbReference>
<dbReference type="Gene3D" id="3.30.559.30">
    <property type="entry name" value="Nonribosomal peptide synthetase, condensation domain"/>
    <property type="match status" value="1"/>
</dbReference>
<dbReference type="InterPro" id="IPR045851">
    <property type="entry name" value="AMP-bd_C_sf"/>
</dbReference>
<evidence type="ECO:0000256" key="2">
    <source>
        <dbReference type="ARBA" id="ARBA00022450"/>
    </source>
</evidence>
<dbReference type="SUPFAM" id="SSF56801">
    <property type="entry name" value="Acetyl-CoA synthetase-like"/>
    <property type="match status" value="1"/>
</dbReference>
<dbReference type="Pfam" id="PF13193">
    <property type="entry name" value="AMP-binding_C"/>
    <property type="match status" value="1"/>
</dbReference>
<dbReference type="Gene3D" id="3.40.50.980">
    <property type="match status" value="1"/>
</dbReference>
<dbReference type="SUPFAM" id="SSF47336">
    <property type="entry name" value="ACP-like"/>
    <property type="match status" value="1"/>
</dbReference>
<dbReference type="Pfam" id="PF00501">
    <property type="entry name" value="AMP-binding"/>
    <property type="match status" value="1"/>
</dbReference>
<dbReference type="Gene3D" id="3.30.559.10">
    <property type="entry name" value="Chloramphenicol acetyltransferase-like domain"/>
    <property type="match status" value="1"/>
</dbReference>
<dbReference type="PROSITE" id="PS50075">
    <property type="entry name" value="CARRIER"/>
    <property type="match status" value="1"/>
</dbReference>
<reference evidence="5 6" key="1">
    <citation type="submission" date="2023-07" db="EMBL/GenBank/DDBJ databases">
        <title>Comparative genomics of wheat-associated soil bacteria to identify genetic determinants of phenazine resistance.</title>
        <authorList>
            <person name="Mouncey N."/>
        </authorList>
    </citation>
    <scope>NUCLEOTIDE SEQUENCE [LARGE SCALE GENOMIC DNA]</scope>
    <source>
        <strain evidence="5 6">W2I16</strain>
    </source>
</reference>
<dbReference type="Proteomes" id="UP001223072">
    <property type="component" value="Unassembled WGS sequence"/>
</dbReference>
<dbReference type="Pfam" id="PF00668">
    <property type="entry name" value="Condensation"/>
    <property type="match status" value="1"/>
</dbReference>
<dbReference type="InterPro" id="IPR042099">
    <property type="entry name" value="ANL_N_sf"/>
</dbReference>
<dbReference type="InterPro" id="IPR025110">
    <property type="entry name" value="AMP-bd_C"/>
</dbReference>
<dbReference type="Gene3D" id="3.40.50.12780">
    <property type="entry name" value="N-terminal domain of ligase-like"/>
    <property type="match status" value="1"/>
</dbReference>
<dbReference type="EMBL" id="JAUSZS010000008">
    <property type="protein sequence ID" value="MDQ0936673.1"/>
    <property type="molecule type" value="Genomic_DNA"/>
</dbReference>
<comment type="cofactor">
    <cofactor evidence="1">
        <name>pantetheine 4'-phosphate</name>
        <dbReference type="ChEBI" id="CHEBI:47942"/>
    </cofactor>
</comment>
<dbReference type="RefSeq" id="WP_307630045.1">
    <property type="nucleotide sequence ID" value="NZ_JAUSZS010000008.1"/>
</dbReference>
<proteinExistence type="predicted"/>
<keyword evidence="6" id="KW-1185">Reference proteome</keyword>
<evidence type="ECO:0000259" key="4">
    <source>
        <dbReference type="PROSITE" id="PS50075"/>
    </source>
</evidence>